<dbReference type="PANTHER" id="PTHR24034">
    <property type="entry name" value="EGF-LIKE DOMAIN-CONTAINING PROTEIN"/>
    <property type="match status" value="1"/>
</dbReference>
<dbReference type="GO" id="GO:0006897">
    <property type="term" value="P:endocytosis"/>
    <property type="evidence" value="ECO:0007669"/>
    <property type="project" value="UniProtKB-KW"/>
</dbReference>
<feature type="disulfide bond" evidence="16">
    <location>
        <begin position="357"/>
        <end position="400"/>
    </location>
</feature>
<evidence type="ECO:0000256" key="12">
    <source>
        <dbReference type="ARBA" id="ARBA00023170"/>
    </source>
</evidence>
<dbReference type="InterPro" id="IPR013098">
    <property type="entry name" value="Ig_I-set"/>
</dbReference>
<evidence type="ECO:0000256" key="16">
    <source>
        <dbReference type="PROSITE-ProRule" id="PRU00302"/>
    </source>
</evidence>
<keyword evidence="11 15" id="KW-1015">Disulfide bond</keyword>
<feature type="domain" description="EGF-like" evidence="19">
    <location>
        <begin position="189"/>
        <end position="228"/>
    </location>
</feature>
<keyword evidence="6" id="KW-0812">Transmembrane</keyword>
<feature type="domain" description="EGF-like" evidence="19">
    <location>
        <begin position="149"/>
        <end position="187"/>
    </location>
</feature>
<dbReference type="Pfam" id="PF07699">
    <property type="entry name" value="Ephrin_rec_like"/>
    <property type="match status" value="2"/>
</dbReference>
<feature type="disulfide bond" evidence="15">
    <location>
        <begin position="177"/>
        <end position="186"/>
    </location>
</feature>
<evidence type="ECO:0000313" key="24">
    <source>
        <dbReference type="Proteomes" id="UP000838412"/>
    </source>
</evidence>
<dbReference type="Proteomes" id="UP000838412">
    <property type="component" value="Chromosome 11"/>
</dbReference>
<feature type="domain" description="Sushi" evidence="22">
    <location>
        <begin position="809"/>
        <end position="871"/>
    </location>
</feature>
<dbReference type="InterPro" id="IPR018097">
    <property type="entry name" value="EGF_Ca-bd_CS"/>
</dbReference>
<evidence type="ECO:0000259" key="22">
    <source>
        <dbReference type="PROSITE" id="PS50923"/>
    </source>
</evidence>
<dbReference type="GO" id="GO:0005576">
    <property type="term" value="C:extracellular region"/>
    <property type="evidence" value="ECO:0007669"/>
    <property type="project" value="UniProtKB-SubCell"/>
</dbReference>
<dbReference type="InterPro" id="IPR007110">
    <property type="entry name" value="Ig-like_dom"/>
</dbReference>
<feature type="domain" description="Sushi" evidence="22">
    <location>
        <begin position="355"/>
        <end position="421"/>
    </location>
</feature>
<evidence type="ECO:0000256" key="2">
    <source>
        <dbReference type="ARBA" id="ARBA00004613"/>
    </source>
</evidence>
<dbReference type="Gene3D" id="2.10.70.10">
    <property type="entry name" value="Complement Module, domain 1"/>
    <property type="match status" value="4"/>
</dbReference>
<evidence type="ECO:0000256" key="7">
    <source>
        <dbReference type="ARBA" id="ARBA00022729"/>
    </source>
</evidence>
<dbReference type="SMART" id="SM00032">
    <property type="entry name" value="CCP"/>
    <property type="match status" value="4"/>
</dbReference>
<dbReference type="PROSITE" id="PS00010">
    <property type="entry name" value="ASX_HYDROXYL"/>
    <property type="match status" value="3"/>
</dbReference>
<dbReference type="InterPro" id="IPR003598">
    <property type="entry name" value="Ig_sub2"/>
</dbReference>
<protein>
    <submittedName>
        <fullName evidence="23">HMCN1 protein</fullName>
    </submittedName>
</protein>
<dbReference type="SUPFAM" id="SSF57196">
    <property type="entry name" value="EGF/Laminin"/>
    <property type="match status" value="4"/>
</dbReference>
<evidence type="ECO:0000256" key="9">
    <source>
        <dbReference type="ARBA" id="ARBA00022989"/>
    </source>
</evidence>
<feature type="domain" description="HYR" evidence="20">
    <location>
        <begin position="728"/>
        <end position="808"/>
    </location>
</feature>
<dbReference type="SMART" id="SM00409">
    <property type="entry name" value="IG"/>
    <property type="match status" value="1"/>
</dbReference>
<dbReference type="InterPro" id="IPR003599">
    <property type="entry name" value="Ig_sub"/>
</dbReference>
<dbReference type="PANTHER" id="PTHR24034:SF209">
    <property type="entry name" value="EGF-LIKE DOMAIN-CONTAINING PROTEIN"/>
    <property type="match status" value="1"/>
</dbReference>
<dbReference type="PROSITE" id="PS50835">
    <property type="entry name" value="IG_LIKE"/>
    <property type="match status" value="1"/>
</dbReference>
<dbReference type="SMART" id="SM01411">
    <property type="entry name" value="Ephrin_rec_like"/>
    <property type="match status" value="2"/>
</dbReference>
<evidence type="ECO:0000259" key="20">
    <source>
        <dbReference type="PROSITE" id="PS50825"/>
    </source>
</evidence>
<dbReference type="Pfam" id="PF00008">
    <property type="entry name" value="EGF"/>
    <property type="match status" value="2"/>
</dbReference>
<feature type="domain" description="EGF-like" evidence="19">
    <location>
        <begin position="110"/>
        <end position="146"/>
    </location>
</feature>
<dbReference type="OrthoDB" id="10045365at2759"/>
<dbReference type="FunFam" id="2.10.50.10:FF:000018">
    <property type="entry name" value="Sushi, von Willebrand factor type A, EGF and pentraxin domain-containing 1"/>
    <property type="match status" value="1"/>
</dbReference>
<dbReference type="InterPro" id="IPR000436">
    <property type="entry name" value="Sushi_SCR_CCP_dom"/>
</dbReference>
<feature type="disulfide bond" evidence="15">
    <location>
        <begin position="158"/>
        <end position="175"/>
    </location>
</feature>
<dbReference type="InterPro" id="IPR011641">
    <property type="entry name" value="Tyr-kin_ephrin_A/B_rcpt-like"/>
</dbReference>
<evidence type="ECO:0000256" key="3">
    <source>
        <dbReference type="ARBA" id="ARBA00022525"/>
    </source>
</evidence>
<dbReference type="InterPro" id="IPR049883">
    <property type="entry name" value="NOTCH1_EGF-like"/>
</dbReference>
<dbReference type="Pfam" id="PF02494">
    <property type="entry name" value="HYR"/>
    <property type="match status" value="1"/>
</dbReference>
<dbReference type="FunFam" id="2.10.25.10:FF:000255">
    <property type="entry name" value="Sushi, nidogen and EGF-like domains 1"/>
    <property type="match status" value="1"/>
</dbReference>
<feature type="domain" description="EGF-like" evidence="19">
    <location>
        <begin position="462"/>
        <end position="499"/>
    </location>
</feature>
<name>A0A8J9YRD5_BRALA</name>
<reference evidence="23" key="1">
    <citation type="submission" date="2022-01" db="EMBL/GenBank/DDBJ databases">
        <authorList>
            <person name="Braso-Vives M."/>
        </authorList>
    </citation>
    <scope>NUCLEOTIDE SEQUENCE</scope>
</reference>
<dbReference type="InterPro" id="IPR009030">
    <property type="entry name" value="Growth_fac_rcpt_cys_sf"/>
</dbReference>
<feature type="domain" description="EGF-like" evidence="19">
    <location>
        <begin position="229"/>
        <end position="268"/>
    </location>
</feature>
<feature type="disulfide bond" evidence="15">
    <location>
        <begin position="233"/>
        <end position="243"/>
    </location>
</feature>
<dbReference type="SUPFAM" id="SSF57184">
    <property type="entry name" value="Growth factor receptor domain"/>
    <property type="match status" value="3"/>
</dbReference>
<feature type="disulfide bond" evidence="15">
    <location>
        <begin position="153"/>
        <end position="163"/>
    </location>
</feature>
<dbReference type="InterPro" id="IPR035976">
    <property type="entry name" value="Sushi/SCR/CCP_sf"/>
</dbReference>
<dbReference type="Gene3D" id="2.10.50.10">
    <property type="entry name" value="Tumor Necrosis Factor Receptor, subunit A, domain 2"/>
    <property type="match status" value="2"/>
</dbReference>
<evidence type="ECO:0000313" key="23">
    <source>
        <dbReference type="EMBL" id="CAH1240006.1"/>
    </source>
</evidence>
<feature type="domain" description="Ig-like" evidence="21">
    <location>
        <begin position="1013"/>
        <end position="1107"/>
    </location>
</feature>
<feature type="disulfide bond" evidence="15">
    <location>
        <begin position="136"/>
        <end position="145"/>
    </location>
</feature>
<feature type="chain" id="PRO_5035421193" evidence="18">
    <location>
        <begin position="24"/>
        <end position="1114"/>
    </location>
</feature>
<feature type="domain" description="EGF-like" evidence="19">
    <location>
        <begin position="73"/>
        <end position="109"/>
    </location>
</feature>
<dbReference type="PROSITE" id="PS50825">
    <property type="entry name" value="HYR"/>
    <property type="match status" value="1"/>
</dbReference>
<keyword evidence="8" id="KW-0677">Repeat</keyword>
<keyword evidence="24" id="KW-1185">Reference proteome</keyword>
<dbReference type="SMART" id="SM00408">
    <property type="entry name" value="IGc2"/>
    <property type="match status" value="1"/>
</dbReference>
<dbReference type="Pfam" id="PF12662">
    <property type="entry name" value="cEGF"/>
    <property type="match status" value="3"/>
</dbReference>
<dbReference type="CDD" id="cd00033">
    <property type="entry name" value="CCP"/>
    <property type="match status" value="2"/>
</dbReference>
<comment type="subcellular location">
    <subcellularLocation>
        <location evidence="1">Membrane</location>
        <topology evidence="1">Single-pass type I membrane protein</topology>
    </subcellularLocation>
    <subcellularLocation>
        <location evidence="2">Secreted</location>
    </subcellularLocation>
</comment>
<dbReference type="CDD" id="cd00096">
    <property type="entry name" value="Ig"/>
    <property type="match status" value="1"/>
</dbReference>
<keyword evidence="12" id="KW-0675">Receptor</keyword>
<dbReference type="InterPro" id="IPR000152">
    <property type="entry name" value="EGF-type_Asp/Asn_hydroxyl_site"/>
</dbReference>
<evidence type="ECO:0000256" key="1">
    <source>
        <dbReference type="ARBA" id="ARBA00004479"/>
    </source>
</evidence>
<evidence type="ECO:0000256" key="8">
    <source>
        <dbReference type="ARBA" id="ARBA00022737"/>
    </source>
</evidence>
<dbReference type="FunFam" id="2.10.25.10:FF:000009">
    <property type="entry name" value="Low-density lipoprotein receptor isoform 1"/>
    <property type="match status" value="1"/>
</dbReference>
<feature type="signal peptide" evidence="18">
    <location>
        <begin position="1"/>
        <end position="23"/>
    </location>
</feature>
<evidence type="ECO:0000256" key="15">
    <source>
        <dbReference type="PROSITE-ProRule" id="PRU00076"/>
    </source>
</evidence>
<dbReference type="SMART" id="SM00181">
    <property type="entry name" value="EGF"/>
    <property type="match status" value="10"/>
</dbReference>
<dbReference type="Gene3D" id="2.60.40.10">
    <property type="entry name" value="Immunoglobulins"/>
    <property type="match status" value="1"/>
</dbReference>
<dbReference type="InterPro" id="IPR026823">
    <property type="entry name" value="cEGF"/>
</dbReference>
<gene>
    <name evidence="23" type="primary">HMCN1</name>
    <name evidence="23" type="ORF">BLAG_LOCUS4113</name>
</gene>
<dbReference type="PROSITE" id="PS00022">
    <property type="entry name" value="EGF_1"/>
    <property type="match status" value="3"/>
</dbReference>
<dbReference type="InterPro" id="IPR000742">
    <property type="entry name" value="EGF"/>
</dbReference>
<accession>A0A8J9YRD5</accession>
<dbReference type="PROSITE" id="PS01187">
    <property type="entry name" value="EGF_CA"/>
    <property type="match status" value="2"/>
</dbReference>
<dbReference type="Pfam" id="PF07645">
    <property type="entry name" value="EGF_CA"/>
    <property type="match status" value="1"/>
</dbReference>
<dbReference type="CDD" id="cd00054">
    <property type="entry name" value="EGF_CA"/>
    <property type="match status" value="4"/>
</dbReference>
<feature type="disulfide bond" evidence="16">
    <location>
        <begin position="811"/>
        <end position="854"/>
    </location>
</feature>
<keyword evidence="7 18" id="KW-0732">Signal</keyword>
<evidence type="ECO:0000256" key="10">
    <source>
        <dbReference type="ARBA" id="ARBA00023136"/>
    </source>
</evidence>
<dbReference type="Pfam" id="PF00084">
    <property type="entry name" value="Sushi"/>
    <property type="match status" value="3"/>
</dbReference>
<keyword evidence="13" id="KW-0325">Glycoprotein</keyword>
<organism evidence="23 24">
    <name type="scientific">Branchiostoma lanceolatum</name>
    <name type="common">Common lancelet</name>
    <name type="synonym">Amphioxus lanceolatum</name>
    <dbReference type="NCBI Taxonomy" id="7740"/>
    <lineage>
        <taxon>Eukaryota</taxon>
        <taxon>Metazoa</taxon>
        <taxon>Chordata</taxon>
        <taxon>Cephalochordata</taxon>
        <taxon>Leptocardii</taxon>
        <taxon>Amphioxiformes</taxon>
        <taxon>Branchiostomatidae</taxon>
        <taxon>Branchiostoma</taxon>
    </lineage>
</organism>
<evidence type="ECO:0000256" key="6">
    <source>
        <dbReference type="ARBA" id="ARBA00022692"/>
    </source>
</evidence>
<evidence type="ECO:0000256" key="5">
    <source>
        <dbReference type="ARBA" id="ARBA00022583"/>
    </source>
</evidence>
<dbReference type="InterPro" id="IPR001881">
    <property type="entry name" value="EGF-like_Ca-bd_dom"/>
</dbReference>
<keyword evidence="10" id="KW-0472">Membrane</keyword>
<dbReference type="EMBL" id="OV696696">
    <property type="protein sequence ID" value="CAH1240006.1"/>
    <property type="molecule type" value="Genomic_DNA"/>
</dbReference>
<dbReference type="InterPro" id="IPR036179">
    <property type="entry name" value="Ig-like_dom_sf"/>
</dbReference>
<dbReference type="FunFam" id="2.10.25.10:FF:000100">
    <property type="entry name" value="neurogenic locus notch homolog protein 3"/>
    <property type="match status" value="1"/>
</dbReference>
<proteinExistence type="predicted"/>
<dbReference type="FunFam" id="2.10.25.10:FF:000240">
    <property type="entry name" value="Vitamin K-dependent protein S"/>
    <property type="match status" value="1"/>
</dbReference>
<dbReference type="Pfam" id="PF14670">
    <property type="entry name" value="FXa_inhibition"/>
    <property type="match status" value="1"/>
</dbReference>
<dbReference type="InterPro" id="IPR013783">
    <property type="entry name" value="Ig-like_fold"/>
</dbReference>
<feature type="domain" description="Sushi" evidence="22">
    <location>
        <begin position="506"/>
        <end position="581"/>
    </location>
</feature>
<dbReference type="Gene3D" id="2.10.25.10">
    <property type="entry name" value="Laminin"/>
    <property type="match status" value="9"/>
</dbReference>
<keyword evidence="4 15" id="KW-0245">EGF-like domain</keyword>
<dbReference type="InterPro" id="IPR003410">
    <property type="entry name" value="HYR_dom"/>
</dbReference>
<evidence type="ECO:0000256" key="4">
    <source>
        <dbReference type="ARBA" id="ARBA00022536"/>
    </source>
</evidence>
<dbReference type="InterPro" id="IPR050751">
    <property type="entry name" value="ECM_structural_protein"/>
</dbReference>
<feature type="compositionally biased region" description="Low complexity" evidence="17">
    <location>
        <begin position="60"/>
        <end position="71"/>
    </location>
</feature>
<sequence>MASKTVIWAILFLVVFGDVVVEGQDSTTVATDAASLTTREPVPNIPEHSDGGLEDEESRVTTSAPAVPTTTIQTDQCDSNPCQNGGECFSNDAGYRCFCPEDWHGDNCEKSKPCSVNPCLNDGICQENGDDFICTCPKGWKGDTCETEVVDPCQPNPCKRGICTPDRANPETSTCNCPNGWTGLTCSKDVDECQNQPCGPRPNRCINRPGNFICICGSGYEAKGTTCVDTNECRTIHDCDHICENTQGSYRCKCRAGFSLGRNKKTCTDIDECDDWTWNKGPCEYDCENTAGSYKCSCKEGYKLDKDGHGCVDINECGAGNGGCDQYCQNTRGGRKCYCGRGFNLARNGKSCIEITCPERDVVKPNHGRVERTNGNKYESRLTYICDHGYQNTGTSELICGDEGKWGPREGGYFVPPRCVDVNECDLANGGCEHTCANFEGGSECSCLNGYQLEDDGYHCKDIDECADDSTNECEHDCVNVESSFYCVCPEGYQIDLLDGKSCRPINCTGLYHPTRGRVTAVGSDTDCTTRDVVKGTKCRYTCEDGYEPVEPAARRVVEGDIVRECRTTGSWSEKRIECSPRKCPPLTLPDHALVYPLSCREQAKFGKRCTVSCGTNYRLRGEAVTTCTNVGSPGDVNIDWSPEDWTCVEDYPEPYVVCPDDVNMELGPGESHVIVNLTSPQSNYPTTIDGDYVLGENNFTIGQTKVVFTAHGHNDETATCTLRVRILDTEPPTVRFCPESQVIETAESAPVVSWEDPVFVDNVGLKSTTHIVEPNRPFTWGIYYVKYTASDEHRNFADCVFTIHVKKKECKELVQPANGDLSCDSWFLGKFCQLSCNAGFAPFEEDATDMYTCNQEGVWRPTSRVPDCVEVSEQIAEGLGKMCRPGSVTKQRRGKTVCVSCPSGTSWAVTTGGPKCVNCPVGTYQTETGQTVCNDCPNGTNTTEAGVKREEHCYGMCPPGTFSDTGLGPECVSCRQGFYQPLAGQTTCLWCPKNTNTTSDGTVSEDDCVAPPRVLSHGLFRQVQVENGQKVTMDCHARGRPLPSVTWVRDGSEDILNLEEVEGEDDHEDHKIVRLTIDEMRAEDEGLYKCVATNIAGSHDRKVTISIAEEDEE</sequence>
<keyword evidence="14" id="KW-0393">Immunoglobulin domain</keyword>
<dbReference type="SUPFAM" id="SSF57535">
    <property type="entry name" value="Complement control module/SCR domain"/>
    <property type="match status" value="4"/>
</dbReference>
<evidence type="ECO:0000256" key="18">
    <source>
        <dbReference type="SAM" id="SignalP"/>
    </source>
</evidence>
<dbReference type="FunFam" id="2.60.40.10:FF:000032">
    <property type="entry name" value="palladin isoform X1"/>
    <property type="match status" value="1"/>
</dbReference>
<dbReference type="SUPFAM" id="SSF48726">
    <property type="entry name" value="Immunoglobulin"/>
    <property type="match status" value="1"/>
</dbReference>
<evidence type="ECO:0000256" key="11">
    <source>
        <dbReference type="ARBA" id="ARBA00023157"/>
    </source>
</evidence>
<dbReference type="PROSITE" id="PS50026">
    <property type="entry name" value="EGF_3"/>
    <property type="match status" value="6"/>
</dbReference>
<comment type="caution">
    <text evidence="15">Lacks conserved residue(s) required for the propagation of feature annotation.</text>
</comment>
<evidence type="ECO:0000256" key="14">
    <source>
        <dbReference type="ARBA" id="ARBA00023319"/>
    </source>
</evidence>
<dbReference type="Pfam" id="PF07679">
    <property type="entry name" value="I-set"/>
    <property type="match status" value="1"/>
</dbReference>
<feature type="disulfide bond" evidence="15">
    <location>
        <begin position="99"/>
        <end position="108"/>
    </location>
</feature>
<evidence type="ECO:0000256" key="13">
    <source>
        <dbReference type="ARBA" id="ARBA00023180"/>
    </source>
</evidence>
<dbReference type="SMART" id="SM00179">
    <property type="entry name" value="EGF_CA"/>
    <property type="match status" value="8"/>
</dbReference>
<evidence type="ECO:0000256" key="17">
    <source>
        <dbReference type="SAM" id="MobiDB-lite"/>
    </source>
</evidence>
<evidence type="ECO:0000259" key="21">
    <source>
        <dbReference type="PROSITE" id="PS50835"/>
    </source>
</evidence>
<feature type="domain" description="Sushi" evidence="22">
    <location>
        <begin position="582"/>
        <end position="650"/>
    </location>
</feature>
<dbReference type="PROSITE" id="PS50923">
    <property type="entry name" value="SUSHI"/>
    <property type="match status" value="4"/>
</dbReference>
<feature type="region of interest" description="Disordered" evidence="17">
    <location>
        <begin position="32"/>
        <end position="71"/>
    </location>
</feature>
<dbReference type="PROSITE" id="PS01186">
    <property type="entry name" value="EGF_2"/>
    <property type="match status" value="6"/>
</dbReference>
<evidence type="ECO:0000259" key="19">
    <source>
        <dbReference type="PROSITE" id="PS50026"/>
    </source>
</evidence>
<keyword evidence="3" id="KW-0964">Secreted</keyword>
<dbReference type="GO" id="GO:0005509">
    <property type="term" value="F:calcium ion binding"/>
    <property type="evidence" value="ECO:0007669"/>
    <property type="project" value="InterPro"/>
</dbReference>
<dbReference type="FunFam" id="2.10.25.10:FF:000014">
    <property type="entry name" value="Latent-transforming growth factor beta-binding protein 3"/>
    <property type="match status" value="1"/>
</dbReference>
<keyword evidence="5" id="KW-0254">Endocytosis</keyword>
<keyword evidence="16" id="KW-0768">Sushi</keyword>
<dbReference type="GO" id="GO:0016020">
    <property type="term" value="C:membrane"/>
    <property type="evidence" value="ECO:0007669"/>
    <property type="project" value="UniProtKB-SubCell"/>
</dbReference>
<dbReference type="AlphaFoldDB" id="A0A8J9YRD5"/>
<keyword evidence="9" id="KW-1133">Transmembrane helix</keyword>